<accession>A0A135HS79</accession>
<dbReference type="InterPro" id="IPR036651">
    <property type="entry name" value="Gln_synt_N_sf"/>
</dbReference>
<evidence type="ECO:0000259" key="8">
    <source>
        <dbReference type="PROSITE" id="PS51987"/>
    </source>
</evidence>
<evidence type="ECO:0000256" key="7">
    <source>
        <dbReference type="RuleBase" id="RU000384"/>
    </source>
</evidence>
<dbReference type="EMBL" id="LNTU01000034">
    <property type="protein sequence ID" value="KXF76051.1"/>
    <property type="molecule type" value="Genomic_DNA"/>
</dbReference>
<feature type="domain" description="GS catalytic" evidence="8">
    <location>
        <begin position="120"/>
        <end position="456"/>
    </location>
</feature>
<dbReference type="InterPro" id="IPR014746">
    <property type="entry name" value="Gln_synth/guanido_kin_cat_dom"/>
</dbReference>
<evidence type="ECO:0000313" key="9">
    <source>
        <dbReference type="EMBL" id="KXF76051.1"/>
    </source>
</evidence>
<dbReference type="GO" id="GO:0006542">
    <property type="term" value="P:glutamine biosynthetic process"/>
    <property type="evidence" value="ECO:0007669"/>
    <property type="project" value="InterPro"/>
</dbReference>
<dbReference type="PANTHER" id="PTHR43785">
    <property type="entry name" value="GAMMA-GLUTAMYLPUTRESCINE SYNTHETASE"/>
    <property type="match status" value="1"/>
</dbReference>
<dbReference type="RefSeq" id="WP_068882793.1">
    <property type="nucleotide sequence ID" value="NZ_LNTU01000034.1"/>
</dbReference>
<keyword evidence="5" id="KW-0067">ATP-binding</keyword>
<evidence type="ECO:0000313" key="10">
    <source>
        <dbReference type="Proteomes" id="UP000070107"/>
    </source>
</evidence>
<dbReference type="GO" id="GO:0042402">
    <property type="term" value="P:biogenic amine catabolic process"/>
    <property type="evidence" value="ECO:0007669"/>
    <property type="project" value="UniProtKB-ARBA"/>
</dbReference>
<dbReference type="FunFam" id="3.30.590.10:FF:000005">
    <property type="entry name" value="Probable glutamine synthetase"/>
    <property type="match status" value="1"/>
</dbReference>
<evidence type="ECO:0000256" key="3">
    <source>
        <dbReference type="ARBA" id="ARBA00022598"/>
    </source>
</evidence>
<dbReference type="Gene3D" id="3.10.20.70">
    <property type="entry name" value="Glutamine synthetase, N-terminal domain"/>
    <property type="match status" value="1"/>
</dbReference>
<evidence type="ECO:0000256" key="2">
    <source>
        <dbReference type="ARBA" id="ARBA00009897"/>
    </source>
</evidence>
<evidence type="ECO:0000256" key="1">
    <source>
        <dbReference type="ARBA" id="ARBA00001946"/>
    </source>
</evidence>
<evidence type="ECO:0000256" key="5">
    <source>
        <dbReference type="ARBA" id="ARBA00022840"/>
    </source>
</evidence>
<comment type="cofactor">
    <cofactor evidence="1">
        <name>Mg(2+)</name>
        <dbReference type="ChEBI" id="CHEBI:18420"/>
    </cofactor>
</comment>
<dbReference type="GO" id="GO:0005524">
    <property type="term" value="F:ATP binding"/>
    <property type="evidence" value="ECO:0007669"/>
    <property type="project" value="UniProtKB-KW"/>
</dbReference>
<dbReference type="PANTHER" id="PTHR43785:SF12">
    <property type="entry name" value="TYPE-1 GLUTAMINE SYNTHETASE 2"/>
    <property type="match status" value="1"/>
</dbReference>
<dbReference type="SUPFAM" id="SSF54368">
    <property type="entry name" value="Glutamine synthetase, N-terminal domain"/>
    <property type="match status" value="1"/>
</dbReference>
<dbReference type="GO" id="GO:0004356">
    <property type="term" value="F:glutamine synthetase activity"/>
    <property type="evidence" value="ECO:0007669"/>
    <property type="project" value="InterPro"/>
</dbReference>
<proteinExistence type="inferred from homology"/>
<sequence length="456" mass="51580">MPGNLTFNELKKEVADGVIDTVLACFVDMQGRLIGKRFHGSYFVEAAHDETHGCDYLLANDIDMEPVPGYKAASWKNGYGDFVIKPDLSTIRRIPWLEKTALVLSDILDHHHHEDLAHSPRGILKRQLARLEERGYLAYFASELEFYLFDETYESARAKHWKAMTTASPYIQDYVIQMTSKEDTVMRAIRNGLFDAGIPVENSKGEWGPGQEEINVRYAEALEMADRHVVLKNGCKEIATQMGKAITFMAKYDYALAGSSSHIHNSLWSADGKTSLFHDPKAEYGMSALMRSWVAGQLKYARDITLLLAPYINSYKRFQAGTFAPTKIVWSRDNRTAGFRLCGENSKAIRIECRIGGADLNPYLAFAGLIAAGLAGIDEKLELAKPFEGDAYGGARLTEIPKTLRDATDMFAKSKMLKSALGEEVIEHYVHTARWEQFEYDRRVTDWELHRGFERY</sequence>
<reference evidence="9 10" key="1">
    <citation type="submission" date="2015-11" db="EMBL/GenBank/DDBJ databases">
        <title>Draft genome sequence of Paramesorhizobium deserti A-3-E, a strain highly resistant to diverse beta-lactam antibiotics.</title>
        <authorList>
            <person name="Lv R."/>
            <person name="Yang X."/>
            <person name="Fang N."/>
            <person name="Guo J."/>
            <person name="Luo X."/>
            <person name="Peng F."/>
            <person name="Yang R."/>
            <person name="Cui Y."/>
            <person name="Fang C."/>
            <person name="Song Y."/>
        </authorList>
    </citation>
    <scope>NUCLEOTIDE SEQUENCE [LARGE SCALE GENOMIC DNA]</scope>
    <source>
        <strain evidence="9 10">A-3-E</strain>
    </source>
</reference>
<keyword evidence="10" id="KW-1185">Reference proteome</keyword>
<keyword evidence="3" id="KW-0436">Ligase</keyword>
<dbReference type="SUPFAM" id="SSF55931">
    <property type="entry name" value="Glutamine synthetase/guanido kinase"/>
    <property type="match status" value="1"/>
</dbReference>
<dbReference type="GO" id="GO:0006576">
    <property type="term" value="P:biogenic amine metabolic process"/>
    <property type="evidence" value="ECO:0007669"/>
    <property type="project" value="UniProtKB-ARBA"/>
</dbReference>
<protein>
    <submittedName>
        <fullName evidence="9">Glutamine synthetase</fullName>
    </submittedName>
</protein>
<dbReference type="Gene3D" id="3.30.590.10">
    <property type="entry name" value="Glutamine synthetase/guanido kinase, catalytic domain"/>
    <property type="match status" value="1"/>
</dbReference>
<evidence type="ECO:0000256" key="6">
    <source>
        <dbReference type="PROSITE-ProRule" id="PRU01331"/>
    </source>
</evidence>
<dbReference type="OrthoDB" id="9807095at2"/>
<comment type="similarity">
    <text evidence="2 6 7">Belongs to the glutamine synthetase family.</text>
</comment>
<comment type="caution">
    <text evidence="9">The sequence shown here is derived from an EMBL/GenBank/DDBJ whole genome shotgun (WGS) entry which is preliminary data.</text>
</comment>
<dbReference type="SMART" id="SM01230">
    <property type="entry name" value="Gln-synt_C"/>
    <property type="match status" value="1"/>
</dbReference>
<dbReference type="InterPro" id="IPR008146">
    <property type="entry name" value="Gln_synth_cat_dom"/>
</dbReference>
<dbReference type="AlphaFoldDB" id="A0A135HS79"/>
<name>A0A135HS79_9HYPH</name>
<keyword evidence="4" id="KW-0547">Nucleotide-binding</keyword>
<dbReference type="Pfam" id="PF00120">
    <property type="entry name" value="Gln-synt_C"/>
    <property type="match status" value="1"/>
</dbReference>
<organism evidence="9 10">
    <name type="scientific">Paramesorhizobium deserti</name>
    <dbReference type="NCBI Taxonomy" id="1494590"/>
    <lineage>
        <taxon>Bacteria</taxon>
        <taxon>Pseudomonadati</taxon>
        <taxon>Pseudomonadota</taxon>
        <taxon>Alphaproteobacteria</taxon>
        <taxon>Hyphomicrobiales</taxon>
        <taxon>Phyllobacteriaceae</taxon>
        <taxon>Paramesorhizobium</taxon>
    </lineage>
</organism>
<dbReference type="Proteomes" id="UP000070107">
    <property type="component" value="Unassembled WGS sequence"/>
</dbReference>
<evidence type="ECO:0000256" key="4">
    <source>
        <dbReference type="ARBA" id="ARBA00022741"/>
    </source>
</evidence>
<gene>
    <name evidence="9" type="ORF">ATN84_14085</name>
</gene>
<dbReference type="PROSITE" id="PS51987">
    <property type="entry name" value="GS_CATALYTIC"/>
    <property type="match status" value="1"/>
</dbReference>
<dbReference type="STRING" id="1494590.ATN84_14085"/>